<proteinExistence type="predicted"/>
<sequence length="257" mass="27470">GIGMPLTILTGMVVAVLLISDLTVWEAAILATILAPTDASLGAAVVNSQLVPARIRQALSVESGLNDGLSIPLLMLFIALAKVESPGVDTSWIVFTLQQIGFGLLVGLVLGWVGGRLMANADRRSWMTKAAQQLALLSVAILSWWLAEKVVGGNGFIAAFIAGGMIKYSFDSAHERMAEFDEVWGDMLTYFIFFLFGAIAAPFLGAITGLYWLYALLSLTIVRMLPVAIALIGARLQRASVLFLGWFGPRGLASIVL</sequence>
<feature type="transmembrane region" description="Helical" evidence="8">
    <location>
        <begin position="93"/>
        <end position="114"/>
    </location>
</feature>
<evidence type="ECO:0000256" key="1">
    <source>
        <dbReference type="ARBA" id="ARBA00004651"/>
    </source>
</evidence>
<dbReference type="GO" id="GO:0015297">
    <property type="term" value="F:antiporter activity"/>
    <property type="evidence" value="ECO:0007669"/>
    <property type="project" value="UniProtKB-KW"/>
</dbReference>
<feature type="transmembrane region" description="Helical" evidence="8">
    <location>
        <begin position="126"/>
        <end position="147"/>
    </location>
</feature>
<comment type="subcellular location">
    <subcellularLocation>
        <location evidence="1">Cell membrane</location>
        <topology evidence="1">Multi-pass membrane protein</topology>
    </subcellularLocation>
</comment>
<dbReference type="GO" id="GO:0005886">
    <property type="term" value="C:plasma membrane"/>
    <property type="evidence" value="ECO:0007669"/>
    <property type="project" value="UniProtKB-SubCell"/>
</dbReference>
<dbReference type="InterPro" id="IPR006153">
    <property type="entry name" value="Cation/H_exchanger_TM"/>
</dbReference>
<protein>
    <recommendedName>
        <fullName evidence="9">Cation/H+ exchanger transmembrane domain-containing protein</fullName>
    </recommendedName>
</protein>
<feature type="non-terminal residue" evidence="10">
    <location>
        <position position="1"/>
    </location>
</feature>
<dbReference type="GO" id="GO:1902600">
    <property type="term" value="P:proton transmembrane transport"/>
    <property type="evidence" value="ECO:0007669"/>
    <property type="project" value="InterPro"/>
</dbReference>
<evidence type="ECO:0000256" key="7">
    <source>
        <dbReference type="ARBA" id="ARBA00023136"/>
    </source>
</evidence>
<feature type="transmembrane region" description="Helical" evidence="8">
    <location>
        <begin position="183"/>
        <end position="205"/>
    </location>
</feature>
<dbReference type="Pfam" id="PF00999">
    <property type="entry name" value="Na_H_Exchanger"/>
    <property type="match status" value="1"/>
</dbReference>
<evidence type="ECO:0000256" key="8">
    <source>
        <dbReference type="SAM" id="Phobius"/>
    </source>
</evidence>
<feature type="transmembrane region" description="Helical" evidence="8">
    <location>
        <begin position="211"/>
        <end position="234"/>
    </location>
</feature>
<keyword evidence="5 8" id="KW-1133">Transmembrane helix</keyword>
<keyword evidence="6" id="KW-0406">Ion transport</keyword>
<evidence type="ECO:0000259" key="9">
    <source>
        <dbReference type="Pfam" id="PF00999"/>
    </source>
</evidence>
<gene>
    <name evidence="10" type="ORF">S12H4_43728</name>
</gene>
<dbReference type="PANTHER" id="PTHR32507">
    <property type="entry name" value="NA(+)/H(+) ANTIPORTER 1"/>
    <property type="match status" value="1"/>
</dbReference>
<keyword evidence="7 8" id="KW-0472">Membrane</keyword>
<name>X1V2X9_9ZZZZ</name>
<keyword evidence="3" id="KW-0050">Antiport</keyword>
<evidence type="ECO:0000313" key="10">
    <source>
        <dbReference type="EMBL" id="GAJ10177.1"/>
    </source>
</evidence>
<dbReference type="PANTHER" id="PTHR32507:SF8">
    <property type="entry name" value="CNH1P"/>
    <property type="match status" value="1"/>
</dbReference>
<dbReference type="AlphaFoldDB" id="X1V2X9"/>
<feature type="non-terminal residue" evidence="10">
    <location>
        <position position="257"/>
    </location>
</feature>
<evidence type="ECO:0000256" key="2">
    <source>
        <dbReference type="ARBA" id="ARBA00022448"/>
    </source>
</evidence>
<dbReference type="EMBL" id="BARW01026868">
    <property type="protein sequence ID" value="GAJ10177.1"/>
    <property type="molecule type" value="Genomic_DNA"/>
</dbReference>
<reference evidence="10" key="1">
    <citation type="journal article" date="2014" name="Front. Microbiol.">
        <title>High frequency of phylogenetically diverse reductive dehalogenase-homologous genes in deep subseafloor sedimentary metagenomes.</title>
        <authorList>
            <person name="Kawai M."/>
            <person name="Futagami T."/>
            <person name="Toyoda A."/>
            <person name="Takaki Y."/>
            <person name="Nishi S."/>
            <person name="Hori S."/>
            <person name="Arai W."/>
            <person name="Tsubouchi T."/>
            <person name="Morono Y."/>
            <person name="Uchiyama I."/>
            <person name="Ito T."/>
            <person name="Fujiyama A."/>
            <person name="Inagaki F."/>
            <person name="Takami H."/>
        </authorList>
    </citation>
    <scope>NUCLEOTIDE SEQUENCE</scope>
    <source>
        <strain evidence="10">Expedition CK06-06</strain>
    </source>
</reference>
<accession>X1V2X9</accession>
<evidence type="ECO:0000256" key="5">
    <source>
        <dbReference type="ARBA" id="ARBA00022989"/>
    </source>
</evidence>
<organism evidence="10">
    <name type="scientific">marine sediment metagenome</name>
    <dbReference type="NCBI Taxonomy" id="412755"/>
    <lineage>
        <taxon>unclassified sequences</taxon>
        <taxon>metagenomes</taxon>
        <taxon>ecological metagenomes</taxon>
    </lineage>
</organism>
<keyword evidence="4 8" id="KW-0812">Transmembrane</keyword>
<keyword evidence="2" id="KW-0813">Transport</keyword>
<evidence type="ECO:0000256" key="3">
    <source>
        <dbReference type="ARBA" id="ARBA00022449"/>
    </source>
</evidence>
<evidence type="ECO:0000256" key="4">
    <source>
        <dbReference type="ARBA" id="ARBA00022692"/>
    </source>
</evidence>
<comment type="caution">
    <text evidence="10">The sequence shown here is derived from an EMBL/GenBank/DDBJ whole genome shotgun (WGS) entry which is preliminary data.</text>
</comment>
<feature type="transmembrane region" description="Helical" evidence="8">
    <location>
        <begin position="6"/>
        <end position="25"/>
    </location>
</feature>
<feature type="domain" description="Cation/H+ exchanger transmembrane" evidence="9">
    <location>
        <begin position="3"/>
        <end position="257"/>
    </location>
</feature>
<evidence type="ECO:0000256" key="6">
    <source>
        <dbReference type="ARBA" id="ARBA00023065"/>
    </source>
</evidence>